<dbReference type="InterPro" id="IPR008969">
    <property type="entry name" value="CarboxyPept-like_regulatory"/>
</dbReference>
<evidence type="ECO:0000256" key="2">
    <source>
        <dbReference type="ARBA" id="ARBA00022448"/>
    </source>
</evidence>
<evidence type="ECO:0000256" key="3">
    <source>
        <dbReference type="ARBA" id="ARBA00022452"/>
    </source>
</evidence>
<dbReference type="Pfam" id="PF13715">
    <property type="entry name" value="CarbopepD_reg_2"/>
    <property type="match status" value="1"/>
</dbReference>
<evidence type="ECO:0000256" key="4">
    <source>
        <dbReference type="ARBA" id="ARBA00022692"/>
    </source>
</evidence>
<accession>A0A239LCM3</accession>
<dbReference type="InterPro" id="IPR039426">
    <property type="entry name" value="TonB-dep_rcpt-like"/>
</dbReference>
<evidence type="ECO:0000313" key="10">
    <source>
        <dbReference type="EMBL" id="SNT28055.1"/>
    </source>
</evidence>
<evidence type="ECO:0000256" key="7">
    <source>
        <dbReference type="ARBA" id="ARBA00023237"/>
    </source>
</evidence>
<dbReference type="InterPro" id="IPR037066">
    <property type="entry name" value="Plug_dom_sf"/>
</dbReference>
<keyword evidence="11" id="KW-1185">Reference proteome</keyword>
<dbReference type="AlphaFoldDB" id="A0A239LCM3"/>
<dbReference type="EMBL" id="FZPD01000005">
    <property type="protein sequence ID" value="SNT28055.1"/>
    <property type="molecule type" value="Genomic_DNA"/>
</dbReference>
<dbReference type="Pfam" id="PF07715">
    <property type="entry name" value="Plug"/>
    <property type="match status" value="1"/>
</dbReference>
<dbReference type="PANTHER" id="PTHR30069">
    <property type="entry name" value="TONB-DEPENDENT OUTER MEMBRANE RECEPTOR"/>
    <property type="match status" value="1"/>
</dbReference>
<feature type="chain" id="PRO_5013348770" evidence="8">
    <location>
        <begin position="19"/>
        <end position="715"/>
    </location>
</feature>
<dbReference type="RefSeq" id="WP_089357822.1">
    <property type="nucleotide sequence ID" value="NZ_FZPD01000005.1"/>
</dbReference>
<evidence type="ECO:0000256" key="5">
    <source>
        <dbReference type="ARBA" id="ARBA00022729"/>
    </source>
</evidence>
<keyword evidence="10" id="KW-0675">Receptor</keyword>
<dbReference type="InterPro" id="IPR036942">
    <property type="entry name" value="Beta-barrel_TonB_sf"/>
</dbReference>
<dbReference type="InterPro" id="IPR012910">
    <property type="entry name" value="Plug_dom"/>
</dbReference>
<protein>
    <submittedName>
        <fullName evidence="10">Outer membrane cobalamin receptor protein</fullName>
    </submittedName>
</protein>
<dbReference type="OrthoDB" id="1075473at2"/>
<gene>
    <name evidence="10" type="ORF">SAMN05421640_3146</name>
</gene>
<name>A0A239LCM3_EKHLU</name>
<feature type="signal peptide" evidence="8">
    <location>
        <begin position="1"/>
        <end position="18"/>
    </location>
</feature>
<dbReference type="Gene3D" id="2.60.40.1120">
    <property type="entry name" value="Carboxypeptidase-like, regulatory domain"/>
    <property type="match status" value="1"/>
</dbReference>
<dbReference type="Proteomes" id="UP000198393">
    <property type="component" value="Unassembled WGS sequence"/>
</dbReference>
<sequence length="715" mass="79449">MRAIILLPFLFICSSLFAQTTISGRVAEKSGEPLLGVNVYIKGTYDGATTDINGNFSFTTYEEDSLILVASFIGFHEINLPLSKDNEPLLIRMREKVSELNAVVITAGAFHASEEGKREVLKPLDIVTTAGATADVPGALNTLPGTQTVGETGRLFVRGGDGRETKTFIDGMLVHNEYSPSAPNTPGRSRFSPFMFKGMSFSTGGYSAEYGQALSSALILQSKDLAENDRTDISLMSVGADVSTTQATENSSFAGKVQYTNLTPYFKLVDQNLKWDKAPEEYNSNLAYRVKTSETGMLKFYSNASRSDMELYESDIANPELELPVKVQNDYAHFNVSYRELLGENWGLKTGASFTKSDDFAALDTESRDQNLTGFHGKVVADYQYSDRLGILGGVELIRRNVDQILSDESGSFEQDFNEQLGASFLEAEWFASSSLGFKAGLRAENNSLTSKNTLTPRLSAAYKTGDKSQVSLAYGQFYQAPQTQIILSQPSASSEKATHFIANYQWLSEGQSFRVEAYDKRYDNLTRYSQVFDPSTYAFDGYGYARGLDLFWRDTKTFKNTDYWVSYSYLDTERAFKDFPGSFTPTFASTHNFSVVVKKFIDEIKSQVGLTYAFASERTYHDPNTDRFLSGRTPAYHDLSFNISYLYSNQVIVHAMVNNVLGINNIYGYEFADTADTNGVYAGRAITPAARRFIFLGVFITLSKNKGINQLPNL</sequence>
<comment type="subcellular location">
    <subcellularLocation>
        <location evidence="1">Cell outer membrane</location>
        <topology evidence="1">Multi-pass membrane protein</topology>
    </subcellularLocation>
</comment>
<keyword evidence="3" id="KW-1134">Transmembrane beta strand</keyword>
<dbReference type="GO" id="GO:0009279">
    <property type="term" value="C:cell outer membrane"/>
    <property type="evidence" value="ECO:0007669"/>
    <property type="project" value="UniProtKB-SubCell"/>
</dbReference>
<keyword evidence="2" id="KW-0813">Transport</keyword>
<keyword evidence="5 8" id="KW-0732">Signal</keyword>
<dbReference type="Gene3D" id="2.40.170.20">
    <property type="entry name" value="TonB-dependent receptor, beta-barrel domain"/>
    <property type="match status" value="1"/>
</dbReference>
<evidence type="ECO:0000259" key="9">
    <source>
        <dbReference type="Pfam" id="PF07715"/>
    </source>
</evidence>
<keyword evidence="6" id="KW-0472">Membrane</keyword>
<dbReference type="SUPFAM" id="SSF56935">
    <property type="entry name" value="Porins"/>
    <property type="match status" value="1"/>
</dbReference>
<dbReference type="GO" id="GO:0044718">
    <property type="term" value="P:siderophore transmembrane transport"/>
    <property type="evidence" value="ECO:0007669"/>
    <property type="project" value="TreeGrafter"/>
</dbReference>
<evidence type="ECO:0000256" key="8">
    <source>
        <dbReference type="SAM" id="SignalP"/>
    </source>
</evidence>
<evidence type="ECO:0000256" key="1">
    <source>
        <dbReference type="ARBA" id="ARBA00004571"/>
    </source>
</evidence>
<keyword evidence="7" id="KW-0998">Cell outer membrane</keyword>
<dbReference type="SUPFAM" id="SSF49464">
    <property type="entry name" value="Carboxypeptidase regulatory domain-like"/>
    <property type="match status" value="1"/>
</dbReference>
<reference evidence="10 11" key="1">
    <citation type="submission" date="2017-06" db="EMBL/GenBank/DDBJ databases">
        <authorList>
            <person name="Kim H.J."/>
            <person name="Triplett B.A."/>
        </authorList>
    </citation>
    <scope>NUCLEOTIDE SEQUENCE [LARGE SCALE GENOMIC DNA]</scope>
    <source>
        <strain evidence="10 11">DSM 19307</strain>
    </source>
</reference>
<dbReference type="PANTHER" id="PTHR30069:SF29">
    <property type="entry name" value="HEMOGLOBIN AND HEMOGLOBIN-HAPTOGLOBIN-BINDING PROTEIN 1-RELATED"/>
    <property type="match status" value="1"/>
</dbReference>
<organism evidence="10 11">
    <name type="scientific">Ekhidna lutea</name>
    <dbReference type="NCBI Taxonomy" id="447679"/>
    <lineage>
        <taxon>Bacteria</taxon>
        <taxon>Pseudomonadati</taxon>
        <taxon>Bacteroidota</taxon>
        <taxon>Cytophagia</taxon>
        <taxon>Cytophagales</taxon>
        <taxon>Reichenbachiellaceae</taxon>
        <taxon>Ekhidna</taxon>
    </lineage>
</organism>
<feature type="domain" description="TonB-dependent receptor plug" evidence="9">
    <location>
        <begin position="132"/>
        <end position="212"/>
    </location>
</feature>
<proteinExistence type="predicted"/>
<dbReference type="Gene3D" id="2.170.130.10">
    <property type="entry name" value="TonB-dependent receptor, plug domain"/>
    <property type="match status" value="1"/>
</dbReference>
<evidence type="ECO:0000256" key="6">
    <source>
        <dbReference type="ARBA" id="ARBA00023136"/>
    </source>
</evidence>
<evidence type="ECO:0000313" key="11">
    <source>
        <dbReference type="Proteomes" id="UP000198393"/>
    </source>
</evidence>
<dbReference type="GO" id="GO:0015344">
    <property type="term" value="F:siderophore uptake transmembrane transporter activity"/>
    <property type="evidence" value="ECO:0007669"/>
    <property type="project" value="TreeGrafter"/>
</dbReference>
<keyword evidence="4" id="KW-0812">Transmembrane</keyword>